<dbReference type="Proteomes" id="UP000265100">
    <property type="component" value="Chromosome 20"/>
</dbReference>
<dbReference type="GO" id="GO:0048788">
    <property type="term" value="C:cytoskeleton of presynaptic active zone"/>
    <property type="evidence" value="ECO:0007669"/>
    <property type="project" value="TreeGrafter"/>
</dbReference>
<feature type="compositionally biased region" description="Basic and acidic residues" evidence="2">
    <location>
        <begin position="1105"/>
        <end position="1114"/>
    </location>
</feature>
<evidence type="ECO:0000313" key="4">
    <source>
        <dbReference type="Ensembl" id="ENSACLP00000079894.1"/>
    </source>
</evidence>
<evidence type="ECO:0000313" key="5">
    <source>
        <dbReference type="Proteomes" id="UP000265100"/>
    </source>
</evidence>
<feature type="region of interest" description="Disordered" evidence="2">
    <location>
        <begin position="1101"/>
        <end position="1153"/>
    </location>
</feature>
<evidence type="ECO:0008006" key="6">
    <source>
        <dbReference type="Google" id="ProtNLM"/>
    </source>
</evidence>
<keyword evidence="3" id="KW-0812">Transmembrane</keyword>
<evidence type="ECO:0000256" key="3">
    <source>
        <dbReference type="SAM" id="Phobius"/>
    </source>
</evidence>
<reference evidence="4 5" key="1">
    <citation type="submission" date="2018-05" db="EMBL/GenBank/DDBJ databases">
        <authorList>
            <person name="Datahose"/>
        </authorList>
    </citation>
    <scope>NUCLEOTIDE SEQUENCE</scope>
</reference>
<dbReference type="GO" id="GO:1904071">
    <property type="term" value="P:presynaptic active zone assembly"/>
    <property type="evidence" value="ECO:0007669"/>
    <property type="project" value="TreeGrafter"/>
</dbReference>
<evidence type="ECO:0000256" key="1">
    <source>
        <dbReference type="SAM" id="Coils"/>
    </source>
</evidence>
<dbReference type="Ensembl" id="ENSACLT00000044574.1">
    <property type="protein sequence ID" value="ENSACLP00000079894.1"/>
    <property type="gene ID" value="ENSACLG00000018209.2"/>
</dbReference>
<name>A0AAX7VE07_ASTCA</name>
<dbReference type="PANTHER" id="PTHR14113:SF1">
    <property type="entry name" value="PROTEIN BASSOON"/>
    <property type="match status" value="1"/>
</dbReference>
<keyword evidence="1" id="KW-0175">Coiled coil</keyword>
<protein>
    <recommendedName>
        <fullName evidence="6">Protein bassoon</fullName>
    </recommendedName>
</protein>
<feature type="region of interest" description="Disordered" evidence="2">
    <location>
        <begin position="882"/>
        <end position="915"/>
    </location>
</feature>
<feature type="region of interest" description="Disordered" evidence="2">
    <location>
        <begin position="754"/>
        <end position="785"/>
    </location>
</feature>
<feature type="region of interest" description="Disordered" evidence="2">
    <location>
        <begin position="20"/>
        <end position="51"/>
    </location>
</feature>
<organism evidence="4 5">
    <name type="scientific">Astatotilapia calliptera</name>
    <name type="common">Eastern happy</name>
    <name type="synonym">Chromis callipterus</name>
    <dbReference type="NCBI Taxonomy" id="8154"/>
    <lineage>
        <taxon>Eukaryota</taxon>
        <taxon>Metazoa</taxon>
        <taxon>Chordata</taxon>
        <taxon>Craniata</taxon>
        <taxon>Vertebrata</taxon>
        <taxon>Euteleostomi</taxon>
        <taxon>Actinopterygii</taxon>
        <taxon>Neopterygii</taxon>
        <taxon>Teleostei</taxon>
        <taxon>Neoteleostei</taxon>
        <taxon>Acanthomorphata</taxon>
        <taxon>Ovalentaria</taxon>
        <taxon>Cichlomorphae</taxon>
        <taxon>Cichliformes</taxon>
        <taxon>Cichlidae</taxon>
        <taxon>African cichlids</taxon>
        <taxon>Pseudocrenilabrinae</taxon>
        <taxon>Haplochromini</taxon>
        <taxon>Astatotilapia</taxon>
    </lineage>
</organism>
<dbReference type="GO" id="GO:0098978">
    <property type="term" value="C:glutamatergic synapse"/>
    <property type="evidence" value="ECO:0007669"/>
    <property type="project" value="TreeGrafter"/>
</dbReference>
<feature type="compositionally biased region" description="Polar residues" evidence="2">
    <location>
        <begin position="265"/>
        <end position="274"/>
    </location>
</feature>
<feature type="coiled-coil region" evidence="1">
    <location>
        <begin position="630"/>
        <end position="674"/>
    </location>
</feature>
<reference evidence="4" key="3">
    <citation type="submission" date="2025-08" db="UniProtKB">
        <authorList>
            <consortium name="Ensembl"/>
        </authorList>
    </citation>
    <scope>IDENTIFICATION</scope>
</reference>
<dbReference type="GO" id="GO:0030424">
    <property type="term" value="C:axon"/>
    <property type="evidence" value="ECO:0007669"/>
    <property type="project" value="TreeGrafter"/>
</dbReference>
<keyword evidence="3" id="KW-0472">Membrane</keyword>
<dbReference type="GeneTree" id="ENSGT00620000087961"/>
<feature type="compositionally biased region" description="Basic and acidic residues" evidence="2">
    <location>
        <begin position="249"/>
        <end position="264"/>
    </location>
</feature>
<reference evidence="5" key="2">
    <citation type="submission" date="2023-03" db="EMBL/GenBank/DDBJ databases">
        <authorList>
            <consortium name="Wellcome Sanger Institute Data Sharing"/>
        </authorList>
    </citation>
    <scope>NUCLEOTIDE SEQUENCE [LARGE SCALE GENOMIC DNA]</scope>
</reference>
<reference evidence="4" key="4">
    <citation type="submission" date="2025-09" db="UniProtKB">
        <authorList>
            <consortium name="Ensembl"/>
        </authorList>
    </citation>
    <scope>IDENTIFICATION</scope>
</reference>
<keyword evidence="3" id="KW-1133">Transmembrane helix</keyword>
<accession>A0AAX7VE07</accession>
<dbReference type="GO" id="GO:0098882">
    <property type="term" value="F:structural constituent of presynaptic active zone"/>
    <property type="evidence" value="ECO:0007669"/>
    <property type="project" value="TreeGrafter"/>
</dbReference>
<dbReference type="GO" id="GO:0035418">
    <property type="term" value="P:protein localization to synapse"/>
    <property type="evidence" value="ECO:0007669"/>
    <property type="project" value="TreeGrafter"/>
</dbReference>
<feature type="transmembrane region" description="Helical" evidence="3">
    <location>
        <begin position="1249"/>
        <end position="1268"/>
    </location>
</feature>
<dbReference type="InterPro" id="IPR052098">
    <property type="entry name" value="Presynaptic_Scaffold_Bsn/Pclo"/>
</dbReference>
<feature type="compositionally biased region" description="Acidic residues" evidence="2">
    <location>
        <begin position="181"/>
        <end position="194"/>
    </location>
</feature>
<evidence type="ECO:0000256" key="2">
    <source>
        <dbReference type="SAM" id="MobiDB-lite"/>
    </source>
</evidence>
<feature type="compositionally biased region" description="Low complexity" evidence="2">
    <location>
        <begin position="339"/>
        <end position="350"/>
    </location>
</feature>
<proteinExistence type="predicted"/>
<dbReference type="PANTHER" id="PTHR14113">
    <property type="entry name" value="PICCOLO/BASSOON"/>
    <property type="match status" value="1"/>
</dbReference>
<feature type="compositionally biased region" description="Low complexity" evidence="2">
    <location>
        <begin position="121"/>
        <end position="143"/>
    </location>
</feature>
<feature type="region of interest" description="Disordered" evidence="2">
    <location>
        <begin position="91"/>
        <end position="275"/>
    </location>
</feature>
<dbReference type="GO" id="GO:0098982">
    <property type="term" value="C:GABA-ergic synapse"/>
    <property type="evidence" value="ECO:0007669"/>
    <property type="project" value="TreeGrafter"/>
</dbReference>
<feature type="region of interest" description="Disordered" evidence="2">
    <location>
        <begin position="335"/>
        <end position="356"/>
    </location>
</feature>
<sequence length="1293" mass="144443">CHAALRVSVTLATHLMKSHHKHIISDSGKEKRRLQHHSSSFEEETKSSTDVYKGSLEEGEEDVMASQGGLRRFKTIELNNTNSYSRDIELSNENDLSLDREPELEMESLTGSPEERSRGDYSSTLPPTSSSYGSGQSPTSISSMEEDSDSSPSRRQRLEEAKQQRKARHRSHGPLLPTIEDSSEEDELREEEELLREQEKMREVEQQRIRSTARKTKRDKEELRAQRRRERSKTPPSNLSPIEDASPTEELRQAAEMEELHRSSASEYSPQSLDSEAEGYESKLYKSGSEYNLPTFMSLYSPIEKTTATTTTAPSSTSKPLKSAEEVYEEMMRKAEMLQKQQKQQQQQQQHGRHGQYYEEDINGQSYDDEYEYEQDQTGYDNEAAETETDIYEEIRQTSQNITKMQQATDEQVEIEIESSYPDKQLLDTGSAFAKLLEQSNALLTPGTSPTQISAPVSFAETAGRIPDVRVTQHYSAKDGHKDRLKTQSVHIRPLPVLAHNSQVLTFSPSNASSRLPQMLPNLSADVLTHSTLITSLTTISTMNRSPASFASSKQPPNLHKSSTLRSLRCPLTLAALQQSSLLRKVKRTLPSPPPDETVTSAHLPMMTPALQQVYLPSVPSLKPSSRSGLAAKASLLKDLTHELKAVEQESTKLRKQQAELEEEEKEIDAKLRYLELGIHQRKETLVKERERRDIAYLRCMGDTRDYMSDSELNNLRLAAAAASHESNGLLTTRPSTAPLSQFTSDLNTAAQYPPTSSFLSCQYPQTAPQPQPQPGHTVHPGRPRQTSLADLEHKMPTNYETISNPTVVVTTTAQDATYSSGAPSYAQYTAATTMASSYGPYGSAPVSSSYEQNIPRNYMMIDDVSELTAKDGLGTMTGDMMHHGGSGRYPGDIHSHSSTTGTTRGGTGSSSYGRAPEEEAAMQEELYDHHGRGKSSYRHGPLGGSSSASMGGGSPYFYDFDYKHGSIRSGVQKPSPSSRTLLAPAVMSSKRSKHRKLGSMEQKISKFSPIEEARDVEADLASYSSVTGAAYPSSHIRGRQLIEDYGFKRSAYDSGSGTTHGSRYYSMTVDEDDRIYYTSTGRSRSTGYGMDKISARDYSGYRSRSYERDDRSYRSGYRGRHPTRQYSEEESPLSPLGRFMGSGRSSSLGPDPYDSHSGRCKYYYGHYGSSHSLPDVQDHIRDLPRTHVYKSDDTYFIDDYHCAVSDSEGNYRYSSLVSVDCYLSVCLPVRPSACPSSRLSVFARHKCIFSLQVFIFTYVFTCVWIYTAKQSPPIGLIFIPSKRCYCLKSAIK</sequence>
<feature type="compositionally biased region" description="Basic and acidic residues" evidence="2">
    <location>
        <begin position="195"/>
        <end position="208"/>
    </location>
</feature>
<keyword evidence="5" id="KW-1185">Reference proteome</keyword>